<dbReference type="RefSeq" id="WP_071176738.1">
    <property type="nucleotide sequence ID" value="NZ_CP017831.1"/>
</dbReference>
<dbReference type="AlphaFoldDB" id="A0A1D9P4M0"/>
<keyword evidence="3" id="KW-1185">Reference proteome</keyword>
<accession>A0A1D9P4M0</accession>
<dbReference type="Pfam" id="PF01882">
    <property type="entry name" value="DUF58"/>
    <property type="match status" value="1"/>
</dbReference>
<name>A0A1D9P4M0_9FIRM</name>
<evidence type="ECO:0000313" key="2">
    <source>
        <dbReference type="EMBL" id="AOZ97115.1"/>
    </source>
</evidence>
<dbReference type="Proteomes" id="UP000179284">
    <property type="component" value="Chromosome I"/>
</dbReference>
<gene>
    <name evidence="2" type="ORF">bhn_I2082</name>
</gene>
<sequence length="299" mass="33980">MNIDYEYLSRIRRAVTLYTTRKTSNILEGDFHSIHKGRSMDFEDLKEYTPGDEVHDIDWKSSSRMGTILVRRYMTDRRHNMMFVCDCGTKMTGDTPSGEAKKDLALMTFGTMAYIAGRNGADYALSFPNAGGAFMSMFKSGADHLEKLLYEYQKCVTTDGAQDISKTLKDVINNVHKRMIIFLITDVSTLATIDKNLIRAITSDHDLVAIGIQDAGLTGQSVFDLDIGRYERFFFSHNAKLRELEQSIRTEEADIINENCRQGRASVVSIKKESEIIDNIILLLERYRHGNYGYITTTV</sequence>
<dbReference type="KEGG" id="bhu:bhn_I2082"/>
<dbReference type="InterPro" id="IPR002881">
    <property type="entry name" value="DUF58"/>
</dbReference>
<dbReference type="EMBL" id="CP017831">
    <property type="protein sequence ID" value="AOZ97115.1"/>
    <property type="molecule type" value="Genomic_DNA"/>
</dbReference>
<evidence type="ECO:0000313" key="3">
    <source>
        <dbReference type="Proteomes" id="UP000179284"/>
    </source>
</evidence>
<proteinExistence type="predicted"/>
<dbReference type="PANTHER" id="PTHR33608">
    <property type="entry name" value="BLL2464 PROTEIN"/>
    <property type="match status" value="1"/>
</dbReference>
<dbReference type="OrthoDB" id="9776116at2"/>
<dbReference type="PANTHER" id="PTHR33608:SF6">
    <property type="entry name" value="BLL2464 PROTEIN"/>
    <property type="match status" value="1"/>
</dbReference>
<evidence type="ECO:0000259" key="1">
    <source>
        <dbReference type="Pfam" id="PF01882"/>
    </source>
</evidence>
<reference evidence="3" key="1">
    <citation type="submission" date="2016-10" db="EMBL/GenBank/DDBJ databases">
        <title>The complete genome sequence of the rumen bacterium Butyrivibrio hungatei MB2003.</title>
        <authorList>
            <person name="Palevich N."/>
            <person name="Kelly W.J."/>
            <person name="Leahy S.C."/>
            <person name="Altermann E."/>
            <person name="Rakonjac J."/>
            <person name="Attwood G.T."/>
        </authorList>
    </citation>
    <scope>NUCLEOTIDE SEQUENCE [LARGE SCALE GENOMIC DNA]</scope>
    <source>
        <strain evidence="3">MB2003</strain>
    </source>
</reference>
<organism evidence="2 3">
    <name type="scientific">Butyrivibrio hungatei</name>
    <dbReference type="NCBI Taxonomy" id="185008"/>
    <lineage>
        <taxon>Bacteria</taxon>
        <taxon>Bacillati</taxon>
        <taxon>Bacillota</taxon>
        <taxon>Clostridia</taxon>
        <taxon>Lachnospirales</taxon>
        <taxon>Lachnospiraceae</taxon>
        <taxon>Butyrivibrio</taxon>
    </lineage>
</organism>
<protein>
    <recommendedName>
        <fullName evidence="1">DUF58 domain-containing protein</fullName>
    </recommendedName>
</protein>
<feature type="domain" description="DUF58" evidence="1">
    <location>
        <begin position="45"/>
        <end position="214"/>
    </location>
</feature>